<dbReference type="ZFIN" id="ZDB-GENE-081022-42">
    <property type="gene designation" value="zgc:193807"/>
</dbReference>
<sequence length="407" mass="46586">MDQKIQFQQPNPVTCDAEDMYKYPQKPPPHRMPKGTLDSVMGVVERSAVFTRQRDIRLPPIPGISHHLGPPPEVHPSLDAQTQTDIYKRMRRTIRATLSDKAKKILQSRCEQKKSSMDVRKKATVSSRPKTVKLPPSSAPPVSVPPEPVPLTPVPPGPSTATGLPPHPDAQMSETAVDRSLDTGKDLPVVESSKKKRNRPPKASRRDEDMGFELMVISEMWWEIADEIREIEAKKENIVKKANCLEKRFHASVRLIAEQQEEERDLKQIWQSKNSGCQIPVWRMKNEQVAEAIAEIHESFGEISCPSIPYIMQEDIDQWCSDASRFVRNTRLQKTIQSGFHHIEYSKRQQKNAERQARRRQIRHEIALAPPVKITGRKLIPRSQPPKVVEKVVKVKEEKDLLYFLNN</sequence>
<protein>
    <submittedName>
        <fullName evidence="2">Uncharacterized protein isoform X1</fullName>
    </submittedName>
</protein>
<gene>
    <name evidence="2 3" type="ORF">zgc:193807</name>
</gene>
<reference evidence="2" key="1">
    <citation type="submission" date="2025-08" db="UniProtKB">
        <authorList>
            <consortium name="RefSeq"/>
        </authorList>
    </citation>
    <scope>IDENTIFICATION</scope>
    <source>
        <strain evidence="2">Tuebingen</strain>
        <tissue evidence="2">Fibroblasts and whole tissue</tissue>
    </source>
</reference>
<evidence type="ECO:0000313" key="3">
    <source>
        <dbReference type="ZFIN" id="ZDB-GENE-081022-42"/>
    </source>
</evidence>
<dbReference type="Proteomes" id="UP000000437">
    <property type="component" value="Chromosome 11"/>
</dbReference>
<keyword evidence="1" id="KW-1185">Reference proteome</keyword>
<dbReference type="RefSeq" id="XP_021335299.2">
    <property type="nucleotide sequence ID" value="XM_021479624.3"/>
</dbReference>
<dbReference type="AGR" id="ZFIN:ZDB-GENE-081022-42"/>
<dbReference type="AlphaFoldDB" id="A0A8M9QD41"/>
<accession>A0A8M9QD41</accession>
<name>A0A8M9QD41_DANRE</name>
<organism evidence="1 2">
    <name type="scientific">Danio rerio</name>
    <name type="common">Zebrafish</name>
    <name type="synonym">Brachydanio rerio</name>
    <dbReference type="NCBI Taxonomy" id="7955"/>
    <lineage>
        <taxon>Eukaryota</taxon>
        <taxon>Metazoa</taxon>
        <taxon>Chordata</taxon>
        <taxon>Craniata</taxon>
        <taxon>Vertebrata</taxon>
        <taxon>Euteleostomi</taxon>
        <taxon>Actinopterygii</taxon>
        <taxon>Neopterygii</taxon>
        <taxon>Teleostei</taxon>
        <taxon>Ostariophysi</taxon>
        <taxon>Cypriniformes</taxon>
        <taxon>Danionidae</taxon>
        <taxon>Danioninae</taxon>
        <taxon>Danio</taxon>
    </lineage>
</organism>
<evidence type="ECO:0000313" key="1">
    <source>
        <dbReference type="Proteomes" id="UP000000437"/>
    </source>
</evidence>
<proteinExistence type="predicted"/>
<evidence type="ECO:0000313" key="2">
    <source>
        <dbReference type="RefSeq" id="XP_021335299.2"/>
    </source>
</evidence>